<keyword evidence="5 8" id="KW-0460">Magnesium</keyword>
<dbReference type="HAMAP" id="MF_00101">
    <property type="entry name" value="AcpS"/>
    <property type="match status" value="1"/>
</dbReference>
<dbReference type="EC" id="2.7.8.7" evidence="8"/>
<feature type="domain" description="4'-phosphopantetheinyl transferase" evidence="9">
    <location>
        <begin position="5"/>
        <end position="96"/>
    </location>
</feature>
<evidence type="ECO:0000256" key="5">
    <source>
        <dbReference type="ARBA" id="ARBA00022842"/>
    </source>
</evidence>
<comment type="function">
    <text evidence="8">Transfers the 4'-phosphopantetheine moiety from coenzyme A to a Ser of acyl-carrier-protein.</text>
</comment>
<keyword evidence="7 8" id="KW-0275">Fatty acid biosynthesis</keyword>
<accession>A0ABP7DQP3</accession>
<proteinExistence type="inferred from homology"/>
<feature type="binding site" evidence="8">
    <location>
        <position position="9"/>
    </location>
    <ligand>
        <name>Mg(2+)</name>
        <dbReference type="ChEBI" id="CHEBI:18420"/>
    </ligand>
</feature>
<reference evidence="11" key="1">
    <citation type="journal article" date="2019" name="Int. J. Syst. Evol. Microbiol.">
        <title>The Global Catalogue of Microorganisms (GCM) 10K type strain sequencing project: providing services to taxonomists for standard genome sequencing and annotation.</title>
        <authorList>
            <consortium name="The Broad Institute Genomics Platform"/>
            <consortium name="The Broad Institute Genome Sequencing Center for Infectious Disease"/>
            <person name="Wu L."/>
            <person name="Ma J."/>
        </authorList>
    </citation>
    <scope>NUCLEOTIDE SEQUENCE [LARGE SCALE GENOMIC DNA]</scope>
    <source>
        <strain evidence="11">JCM 16548</strain>
    </source>
</reference>
<evidence type="ECO:0000256" key="7">
    <source>
        <dbReference type="ARBA" id="ARBA00023160"/>
    </source>
</evidence>
<evidence type="ECO:0000256" key="4">
    <source>
        <dbReference type="ARBA" id="ARBA00022832"/>
    </source>
</evidence>
<comment type="catalytic activity">
    <reaction evidence="8">
        <text>apo-[ACP] + CoA = holo-[ACP] + adenosine 3',5'-bisphosphate + H(+)</text>
        <dbReference type="Rhea" id="RHEA:12068"/>
        <dbReference type="Rhea" id="RHEA-COMP:9685"/>
        <dbReference type="Rhea" id="RHEA-COMP:9690"/>
        <dbReference type="ChEBI" id="CHEBI:15378"/>
        <dbReference type="ChEBI" id="CHEBI:29999"/>
        <dbReference type="ChEBI" id="CHEBI:57287"/>
        <dbReference type="ChEBI" id="CHEBI:58343"/>
        <dbReference type="ChEBI" id="CHEBI:64479"/>
        <dbReference type="EC" id="2.7.8.7"/>
    </reaction>
</comment>
<evidence type="ECO:0000256" key="1">
    <source>
        <dbReference type="ARBA" id="ARBA00022516"/>
    </source>
</evidence>
<keyword evidence="4 8" id="KW-0276">Fatty acid metabolism</keyword>
<evidence type="ECO:0000256" key="6">
    <source>
        <dbReference type="ARBA" id="ARBA00023098"/>
    </source>
</evidence>
<gene>
    <name evidence="8" type="primary">acpS</name>
    <name evidence="10" type="ORF">GCM10022204_25760</name>
</gene>
<keyword evidence="3 8" id="KW-0479">Metal-binding</keyword>
<dbReference type="EMBL" id="BAAAYX010000010">
    <property type="protein sequence ID" value="GAA3706735.1"/>
    <property type="molecule type" value="Genomic_DNA"/>
</dbReference>
<comment type="similarity">
    <text evidence="8">Belongs to the P-Pant transferase superfamily. AcpS family.</text>
</comment>
<evidence type="ECO:0000313" key="11">
    <source>
        <dbReference type="Proteomes" id="UP001500051"/>
    </source>
</evidence>
<dbReference type="Pfam" id="PF01648">
    <property type="entry name" value="ACPS"/>
    <property type="match status" value="1"/>
</dbReference>
<keyword evidence="6 8" id="KW-0443">Lipid metabolism</keyword>
<dbReference type="SUPFAM" id="SSF56214">
    <property type="entry name" value="4'-phosphopantetheinyl transferase"/>
    <property type="match status" value="1"/>
</dbReference>
<evidence type="ECO:0000313" key="10">
    <source>
        <dbReference type="EMBL" id="GAA3706735.1"/>
    </source>
</evidence>
<dbReference type="NCBIfam" id="TIGR00556">
    <property type="entry name" value="pantethn_trn"/>
    <property type="match status" value="1"/>
</dbReference>
<organism evidence="10 11">
    <name type="scientific">Microlunatus aurantiacus</name>
    <dbReference type="NCBI Taxonomy" id="446786"/>
    <lineage>
        <taxon>Bacteria</taxon>
        <taxon>Bacillati</taxon>
        <taxon>Actinomycetota</taxon>
        <taxon>Actinomycetes</taxon>
        <taxon>Propionibacteriales</taxon>
        <taxon>Propionibacteriaceae</taxon>
        <taxon>Microlunatus</taxon>
    </lineage>
</organism>
<keyword evidence="2 8" id="KW-0808">Transferase</keyword>
<dbReference type="InterPro" id="IPR008278">
    <property type="entry name" value="4-PPantetheinyl_Trfase_dom"/>
</dbReference>
<evidence type="ECO:0000256" key="2">
    <source>
        <dbReference type="ARBA" id="ARBA00022679"/>
    </source>
</evidence>
<feature type="binding site" evidence="8">
    <location>
        <position position="58"/>
    </location>
    <ligand>
        <name>Mg(2+)</name>
        <dbReference type="ChEBI" id="CHEBI:18420"/>
    </ligand>
</feature>
<comment type="subcellular location">
    <subcellularLocation>
        <location evidence="8">Cytoplasm</location>
    </subcellularLocation>
</comment>
<keyword evidence="11" id="KW-1185">Reference proteome</keyword>
<keyword evidence="1 8" id="KW-0444">Lipid biosynthesis</keyword>
<comment type="cofactor">
    <cofactor evidence="8">
        <name>Mg(2+)</name>
        <dbReference type="ChEBI" id="CHEBI:18420"/>
    </cofactor>
</comment>
<evidence type="ECO:0000256" key="8">
    <source>
        <dbReference type="HAMAP-Rule" id="MF_00101"/>
    </source>
</evidence>
<name>A0ABP7DQP3_9ACTN</name>
<evidence type="ECO:0000256" key="3">
    <source>
        <dbReference type="ARBA" id="ARBA00022723"/>
    </source>
</evidence>
<sequence length="131" mass="14323">MRLRGVGVDVTDVRRISRLIERRGSRFIHRWFTTEEVAECGVSESPTVAFAVRFAAKEAVWKSIRIDWDGSVPWRSISILGADAAPTVKLGDEVAAAARDLGVSAISIAVVVHEYRAMAVAICEEGRSIPT</sequence>
<dbReference type="InterPro" id="IPR037143">
    <property type="entry name" value="4-PPantetheinyl_Trfase_dom_sf"/>
</dbReference>
<dbReference type="InterPro" id="IPR002582">
    <property type="entry name" value="ACPS"/>
</dbReference>
<protein>
    <recommendedName>
        <fullName evidence="8">Holo-[acyl-carrier-protein] synthase</fullName>
        <shortName evidence="8">Holo-ACP synthase</shortName>
        <ecNumber evidence="8">2.7.8.7</ecNumber>
    </recommendedName>
    <alternativeName>
        <fullName evidence="8">4'-phosphopantetheinyl transferase AcpS</fullName>
    </alternativeName>
</protein>
<dbReference type="Proteomes" id="UP001500051">
    <property type="component" value="Unassembled WGS sequence"/>
</dbReference>
<evidence type="ECO:0000259" key="9">
    <source>
        <dbReference type="Pfam" id="PF01648"/>
    </source>
</evidence>
<comment type="caution">
    <text evidence="10">The sequence shown here is derived from an EMBL/GenBank/DDBJ whole genome shotgun (WGS) entry which is preliminary data.</text>
</comment>
<dbReference type="InterPro" id="IPR004568">
    <property type="entry name" value="Ppantetheine-prot_Trfase_dom"/>
</dbReference>
<keyword evidence="8" id="KW-0963">Cytoplasm</keyword>
<dbReference type="Gene3D" id="3.90.470.20">
    <property type="entry name" value="4'-phosphopantetheinyl transferase domain"/>
    <property type="match status" value="1"/>
</dbReference>